<feature type="transmembrane region" description="Helical" evidence="1">
    <location>
        <begin position="81"/>
        <end position="103"/>
    </location>
</feature>
<evidence type="ECO:0000313" key="3">
    <source>
        <dbReference type="Proteomes" id="UP000886856"/>
    </source>
</evidence>
<dbReference type="EMBL" id="DWYW01000222">
    <property type="protein sequence ID" value="HJA91076.1"/>
    <property type="molecule type" value="Genomic_DNA"/>
</dbReference>
<keyword evidence="1" id="KW-0472">Membrane</keyword>
<feature type="transmembrane region" description="Helical" evidence="1">
    <location>
        <begin position="109"/>
        <end position="132"/>
    </location>
</feature>
<protein>
    <submittedName>
        <fullName evidence="2">DUF624 domain-containing protein</fullName>
    </submittedName>
</protein>
<dbReference type="InterPro" id="IPR006938">
    <property type="entry name" value="DUF624"/>
</dbReference>
<comment type="caution">
    <text evidence="2">The sequence shown here is derived from an EMBL/GenBank/DDBJ whole genome shotgun (WGS) entry which is preliminary data.</text>
</comment>
<dbReference type="AlphaFoldDB" id="A0A9D2I1K9"/>
<reference evidence="2" key="2">
    <citation type="submission" date="2021-04" db="EMBL/GenBank/DDBJ databases">
        <authorList>
            <person name="Gilroy R."/>
        </authorList>
    </citation>
    <scope>NUCLEOTIDE SEQUENCE</scope>
    <source>
        <strain evidence="2">CHK171-505</strain>
    </source>
</reference>
<dbReference type="Pfam" id="PF04854">
    <property type="entry name" value="DUF624"/>
    <property type="match status" value="1"/>
</dbReference>
<feature type="transmembrane region" description="Helical" evidence="1">
    <location>
        <begin position="153"/>
        <end position="169"/>
    </location>
</feature>
<feature type="transmembrane region" description="Helical" evidence="1">
    <location>
        <begin position="20"/>
        <end position="47"/>
    </location>
</feature>
<accession>A0A9D2I1K9</accession>
<reference evidence="2" key="1">
    <citation type="journal article" date="2021" name="PeerJ">
        <title>Extensive microbial diversity within the chicken gut microbiome revealed by metagenomics and culture.</title>
        <authorList>
            <person name="Gilroy R."/>
            <person name="Ravi A."/>
            <person name="Getino M."/>
            <person name="Pursley I."/>
            <person name="Horton D.L."/>
            <person name="Alikhan N.F."/>
            <person name="Baker D."/>
            <person name="Gharbi K."/>
            <person name="Hall N."/>
            <person name="Watson M."/>
            <person name="Adriaenssens E.M."/>
            <person name="Foster-Nyarko E."/>
            <person name="Jarju S."/>
            <person name="Secka A."/>
            <person name="Antonio M."/>
            <person name="Oren A."/>
            <person name="Chaudhuri R.R."/>
            <person name="La Ragione R."/>
            <person name="Hildebrand F."/>
            <person name="Pallen M.J."/>
        </authorList>
    </citation>
    <scope>NUCLEOTIDE SEQUENCE</scope>
    <source>
        <strain evidence="2">CHK171-505</strain>
    </source>
</reference>
<feature type="transmembrane region" description="Helical" evidence="1">
    <location>
        <begin position="175"/>
        <end position="191"/>
    </location>
</feature>
<name>A0A9D2I1K9_9LACT</name>
<proteinExistence type="predicted"/>
<evidence type="ECO:0000256" key="1">
    <source>
        <dbReference type="SAM" id="Phobius"/>
    </source>
</evidence>
<organism evidence="2 3">
    <name type="scientific">Candidatus Jeotgalibaca merdavium</name>
    <dbReference type="NCBI Taxonomy" id="2838627"/>
    <lineage>
        <taxon>Bacteria</taxon>
        <taxon>Bacillati</taxon>
        <taxon>Bacillota</taxon>
        <taxon>Bacilli</taxon>
        <taxon>Lactobacillales</taxon>
        <taxon>Carnobacteriaceae</taxon>
        <taxon>Jeotgalibaca</taxon>
    </lineage>
</organism>
<dbReference type="Proteomes" id="UP000886856">
    <property type="component" value="Unassembled WGS sequence"/>
</dbReference>
<gene>
    <name evidence="2" type="ORF">H9948_09835</name>
</gene>
<sequence length="210" mass="24156">MKIEWRGFLMTFLFTLTNIVYLNILWIIFSLIGFGVLGVAPATVAVMKSLEGFRFDSDYVPIKTFFSYYKKAFKQANQLQTVYFLAIALLFLSYRVLVLMMGVTGIIPVFYLTIIVVLLFTNGLSLQSLLLYPDMTTMDRFKLSLFLLMRYPLLYVPIIFTLIGCYFIVTIKSAILIFIGAVLPIVVITFLQTRMFSKFKHDFPSFGVIE</sequence>
<keyword evidence="1" id="KW-1133">Transmembrane helix</keyword>
<evidence type="ECO:0000313" key="2">
    <source>
        <dbReference type="EMBL" id="HJA91076.1"/>
    </source>
</evidence>
<keyword evidence="1" id="KW-0812">Transmembrane</keyword>